<accession>A0AAV9ICY5</accession>
<gene>
    <name evidence="7" type="ORF">GAYE_SCF08G3054</name>
</gene>
<dbReference type="GO" id="GO:0008171">
    <property type="term" value="F:O-methyltransferase activity"/>
    <property type="evidence" value="ECO:0007669"/>
    <property type="project" value="InterPro"/>
</dbReference>
<dbReference type="PROSITE" id="PS51683">
    <property type="entry name" value="SAM_OMT_II"/>
    <property type="match status" value="1"/>
</dbReference>
<dbReference type="InterPro" id="IPR029063">
    <property type="entry name" value="SAM-dependent_MTases_sf"/>
</dbReference>
<dbReference type="GO" id="GO:0046983">
    <property type="term" value="F:protein dimerization activity"/>
    <property type="evidence" value="ECO:0007669"/>
    <property type="project" value="InterPro"/>
</dbReference>
<dbReference type="Gene3D" id="1.10.10.10">
    <property type="entry name" value="Winged helix-like DNA-binding domain superfamily/Winged helix DNA-binding domain"/>
    <property type="match status" value="1"/>
</dbReference>
<dbReference type="Proteomes" id="UP001300502">
    <property type="component" value="Unassembled WGS sequence"/>
</dbReference>
<reference evidence="7 8" key="1">
    <citation type="submission" date="2022-07" db="EMBL/GenBank/DDBJ databases">
        <title>Genome-wide signatures of adaptation to extreme environments.</title>
        <authorList>
            <person name="Cho C.H."/>
            <person name="Yoon H.S."/>
        </authorList>
    </citation>
    <scope>NUCLEOTIDE SEQUENCE [LARGE SCALE GENOMIC DNA]</scope>
    <source>
        <strain evidence="7 8">108.79 E11</strain>
    </source>
</reference>
<dbReference type="EMBL" id="JANCYU010000028">
    <property type="protein sequence ID" value="KAK4525148.1"/>
    <property type="molecule type" value="Genomic_DNA"/>
</dbReference>
<evidence type="ECO:0000313" key="7">
    <source>
        <dbReference type="EMBL" id="KAK4525148.1"/>
    </source>
</evidence>
<dbReference type="PANTHER" id="PTHR43712">
    <property type="entry name" value="PUTATIVE (AFU_ORTHOLOGUE AFUA_4G14580)-RELATED"/>
    <property type="match status" value="1"/>
</dbReference>
<dbReference type="SUPFAM" id="SSF46785">
    <property type="entry name" value="Winged helix' DNA-binding domain"/>
    <property type="match status" value="1"/>
</dbReference>
<dbReference type="Gene3D" id="3.40.50.150">
    <property type="entry name" value="Vaccinia Virus protein VP39"/>
    <property type="match status" value="1"/>
</dbReference>
<dbReference type="PIRSF" id="PIRSF005739">
    <property type="entry name" value="O-mtase"/>
    <property type="match status" value="1"/>
</dbReference>
<dbReference type="InterPro" id="IPR016461">
    <property type="entry name" value="COMT-like"/>
</dbReference>
<protein>
    <submittedName>
        <fullName evidence="7">Uncharacterized protein</fullName>
    </submittedName>
</protein>
<dbReference type="InterPro" id="IPR036388">
    <property type="entry name" value="WH-like_DNA-bd_sf"/>
</dbReference>
<dbReference type="Pfam" id="PF00891">
    <property type="entry name" value="Methyltransf_2"/>
    <property type="match status" value="1"/>
</dbReference>
<sequence length="356" mass="40580">MEMREASQEYFDDFAAILDFTYGHWKTAVVKAVTSLRLLDELDRLSLEKGSSPVLSDEIAESCGTNPEFTYRVLRAASVLFLVQEHESPARSFTITSRGTLLLEKSQGSARGIVLFEASFEHRSCWMHLEKCLKTGNKVVRDVFGEDNYFDAFAKENSQHKEFLKVFQQGMASVSEFDTRSILYSFDFSKFHEICDVGSGPGVLLKLILRKYPHIKGCISDLPRVLNEAVSIEPELQDRCKMEPCDFFEGVPRNYQTYMMKHILHDWNDENCIRILKNVRECAAPNATLLLLEYVLPGPSVPSFGKIFDLHMGLILASKERTEDEWKKLLTAANWKYIGYQDTISGQVSVIQAVKE</sequence>
<keyword evidence="2" id="KW-0808">Transferase</keyword>
<dbReference type="SUPFAM" id="SSF53335">
    <property type="entry name" value="S-adenosyl-L-methionine-dependent methyltransferases"/>
    <property type="match status" value="1"/>
</dbReference>
<dbReference type="Pfam" id="PF08100">
    <property type="entry name" value="Dimerisation"/>
    <property type="match status" value="1"/>
</dbReference>
<dbReference type="AlphaFoldDB" id="A0AAV9ICY5"/>
<evidence type="ECO:0000259" key="5">
    <source>
        <dbReference type="Pfam" id="PF00891"/>
    </source>
</evidence>
<keyword evidence="1" id="KW-0489">Methyltransferase</keyword>
<feature type="active site" description="Proton acceptor" evidence="4">
    <location>
        <position position="265"/>
    </location>
</feature>
<evidence type="ECO:0000256" key="3">
    <source>
        <dbReference type="ARBA" id="ARBA00022691"/>
    </source>
</evidence>
<dbReference type="InterPro" id="IPR012967">
    <property type="entry name" value="COMT_dimerisation"/>
</dbReference>
<dbReference type="GO" id="GO:0032259">
    <property type="term" value="P:methylation"/>
    <property type="evidence" value="ECO:0007669"/>
    <property type="project" value="UniProtKB-KW"/>
</dbReference>
<evidence type="ECO:0000256" key="4">
    <source>
        <dbReference type="PIRSR" id="PIRSR005739-1"/>
    </source>
</evidence>
<proteinExistence type="predicted"/>
<dbReference type="InterPro" id="IPR036390">
    <property type="entry name" value="WH_DNA-bd_sf"/>
</dbReference>
<feature type="domain" description="O-methyltransferase dimerisation" evidence="6">
    <location>
        <begin position="19"/>
        <end position="104"/>
    </location>
</feature>
<organism evidence="7 8">
    <name type="scientific">Galdieria yellowstonensis</name>
    <dbReference type="NCBI Taxonomy" id="3028027"/>
    <lineage>
        <taxon>Eukaryota</taxon>
        <taxon>Rhodophyta</taxon>
        <taxon>Bangiophyceae</taxon>
        <taxon>Galdieriales</taxon>
        <taxon>Galdieriaceae</taxon>
        <taxon>Galdieria</taxon>
    </lineage>
</organism>
<evidence type="ECO:0000259" key="6">
    <source>
        <dbReference type="Pfam" id="PF08100"/>
    </source>
</evidence>
<name>A0AAV9ICY5_9RHOD</name>
<evidence type="ECO:0000256" key="2">
    <source>
        <dbReference type="ARBA" id="ARBA00022679"/>
    </source>
</evidence>
<evidence type="ECO:0000313" key="8">
    <source>
        <dbReference type="Proteomes" id="UP001300502"/>
    </source>
</evidence>
<keyword evidence="3" id="KW-0949">S-adenosyl-L-methionine</keyword>
<feature type="domain" description="O-methyltransferase C-terminal" evidence="5">
    <location>
        <begin position="126"/>
        <end position="334"/>
    </location>
</feature>
<comment type="caution">
    <text evidence="7">The sequence shown here is derived from an EMBL/GenBank/DDBJ whole genome shotgun (WGS) entry which is preliminary data.</text>
</comment>
<keyword evidence="8" id="KW-1185">Reference proteome</keyword>
<dbReference type="InterPro" id="IPR001077">
    <property type="entry name" value="COMT_C"/>
</dbReference>
<dbReference type="PANTHER" id="PTHR43712:SF2">
    <property type="entry name" value="O-METHYLTRANSFERASE CICE"/>
    <property type="match status" value="1"/>
</dbReference>
<evidence type="ECO:0000256" key="1">
    <source>
        <dbReference type="ARBA" id="ARBA00022603"/>
    </source>
</evidence>